<gene>
    <name evidence="4" type="ORF">ACFSJ0_36990</name>
</gene>
<dbReference type="EMBL" id="JBHUCM010000032">
    <property type="protein sequence ID" value="MFD1542701.1"/>
    <property type="molecule type" value="Genomic_DNA"/>
</dbReference>
<dbReference type="InterPro" id="IPR039536">
    <property type="entry name" value="TetR_C_Proteobacteria"/>
</dbReference>
<dbReference type="Pfam" id="PF14246">
    <property type="entry name" value="TetR_C_7"/>
    <property type="match status" value="1"/>
</dbReference>
<evidence type="ECO:0000259" key="3">
    <source>
        <dbReference type="PROSITE" id="PS50977"/>
    </source>
</evidence>
<feature type="DNA-binding region" description="H-T-H motif" evidence="2">
    <location>
        <begin position="35"/>
        <end position="54"/>
    </location>
</feature>
<reference evidence="5" key="1">
    <citation type="journal article" date="2019" name="Int. J. Syst. Evol. Microbiol.">
        <title>The Global Catalogue of Microorganisms (GCM) 10K type strain sequencing project: providing services to taxonomists for standard genome sequencing and annotation.</title>
        <authorList>
            <consortium name="The Broad Institute Genomics Platform"/>
            <consortium name="The Broad Institute Genome Sequencing Center for Infectious Disease"/>
            <person name="Wu L."/>
            <person name="Ma J."/>
        </authorList>
    </citation>
    <scope>NUCLEOTIDE SEQUENCE [LARGE SCALE GENOMIC DNA]</scope>
    <source>
        <strain evidence="5">CGMCC 1.15399</strain>
    </source>
</reference>
<proteinExistence type="predicted"/>
<accession>A0ABW4GK00</accession>
<sequence>MPEVERGEGVAEQARRRIMDAALEVFLRDGYVGAKTDEIASAAGASKQTIYKHFGRKENLFEQIVLERLVGIGQIFQNAMGELAATDDVETTLRAVARQFVHALTQPSHLRVRRLVIAEAGRFPKLGHAYFEAGPVSVHAALASCFEQLTGRGLLRIDDPLLAANHFTWLVTSIPVNKVMFCGDDIRFPPAELDHYADAAVRVFLAAYRQTGTTT</sequence>
<comment type="caution">
    <text evidence="4">The sequence shown here is derived from an EMBL/GenBank/DDBJ whole genome shotgun (WGS) entry which is preliminary data.</text>
</comment>
<evidence type="ECO:0000256" key="1">
    <source>
        <dbReference type="ARBA" id="ARBA00023125"/>
    </source>
</evidence>
<evidence type="ECO:0000313" key="4">
    <source>
        <dbReference type="EMBL" id="MFD1542701.1"/>
    </source>
</evidence>
<name>A0ABW4GK00_9ACTN</name>
<dbReference type="InterPro" id="IPR050109">
    <property type="entry name" value="HTH-type_TetR-like_transc_reg"/>
</dbReference>
<dbReference type="PANTHER" id="PTHR30055:SF146">
    <property type="entry name" value="HTH-TYPE TRANSCRIPTIONAL DUAL REGULATOR CECR"/>
    <property type="match status" value="1"/>
</dbReference>
<evidence type="ECO:0000313" key="5">
    <source>
        <dbReference type="Proteomes" id="UP001597097"/>
    </source>
</evidence>
<evidence type="ECO:0000256" key="2">
    <source>
        <dbReference type="PROSITE-ProRule" id="PRU00335"/>
    </source>
</evidence>
<keyword evidence="1 2" id="KW-0238">DNA-binding</keyword>
<organism evidence="4 5">
    <name type="scientific">Nonomuraea guangzhouensis</name>
    <dbReference type="NCBI Taxonomy" id="1291555"/>
    <lineage>
        <taxon>Bacteria</taxon>
        <taxon>Bacillati</taxon>
        <taxon>Actinomycetota</taxon>
        <taxon>Actinomycetes</taxon>
        <taxon>Streptosporangiales</taxon>
        <taxon>Streptosporangiaceae</taxon>
        <taxon>Nonomuraea</taxon>
    </lineage>
</organism>
<protein>
    <submittedName>
        <fullName evidence="4">TetR/AcrR family transcriptional regulator</fullName>
    </submittedName>
</protein>
<dbReference type="InterPro" id="IPR001647">
    <property type="entry name" value="HTH_TetR"/>
</dbReference>
<dbReference type="PANTHER" id="PTHR30055">
    <property type="entry name" value="HTH-TYPE TRANSCRIPTIONAL REGULATOR RUTR"/>
    <property type="match status" value="1"/>
</dbReference>
<dbReference type="RefSeq" id="WP_219538314.1">
    <property type="nucleotide sequence ID" value="NZ_JAHKRM010000046.1"/>
</dbReference>
<dbReference type="PROSITE" id="PS50977">
    <property type="entry name" value="HTH_TETR_2"/>
    <property type="match status" value="1"/>
</dbReference>
<feature type="domain" description="HTH tetR-type" evidence="3">
    <location>
        <begin position="12"/>
        <end position="72"/>
    </location>
</feature>
<dbReference type="Pfam" id="PF00440">
    <property type="entry name" value="TetR_N"/>
    <property type="match status" value="1"/>
</dbReference>
<dbReference type="Proteomes" id="UP001597097">
    <property type="component" value="Unassembled WGS sequence"/>
</dbReference>
<keyword evidence="5" id="KW-1185">Reference proteome</keyword>